<proteinExistence type="predicted"/>
<dbReference type="Gene3D" id="3.40.50.2300">
    <property type="match status" value="1"/>
</dbReference>
<evidence type="ECO:0000259" key="2">
    <source>
        <dbReference type="PROSITE" id="PS50110"/>
    </source>
</evidence>
<dbReference type="GO" id="GO:0000160">
    <property type="term" value="P:phosphorelay signal transduction system"/>
    <property type="evidence" value="ECO:0007669"/>
    <property type="project" value="InterPro"/>
</dbReference>
<dbReference type="PROSITE" id="PS50110">
    <property type="entry name" value="RESPONSE_REGULATORY"/>
    <property type="match status" value="1"/>
</dbReference>
<comment type="caution">
    <text evidence="1">Lacks conserved residue(s) required for the propagation of feature annotation.</text>
</comment>
<feature type="domain" description="Response regulatory" evidence="2">
    <location>
        <begin position="10"/>
        <end position="131"/>
    </location>
</feature>
<evidence type="ECO:0000313" key="3">
    <source>
        <dbReference type="EMBL" id="NEU70186.1"/>
    </source>
</evidence>
<evidence type="ECO:0000256" key="1">
    <source>
        <dbReference type="PROSITE-ProRule" id="PRU00169"/>
    </source>
</evidence>
<accession>A0A6M0IPH7</accession>
<dbReference type="InterPro" id="IPR011006">
    <property type="entry name" value="CheY-like_superfamily"/>
</dbReference>
<sequence>MNKIKPLKIPILVVEAHEDHQLIIAYCLWEKIPQALPIFSKTADEALLYLKQCTDDRKQFPHLVLLGSNLPQPSDFLLTELRKQHPHLPLIVLDTFENVEQVRQAYRLGANSVLLKPTTLPAWEALFQQIESFWFGIAAWPSLE</sequence>
<keyword evidence="4" id="KW-1185">Reference proteome</keyword>
<dbReference type="SUPFAM" id="SSF52172">
    <property type="entry name" value="CheY-like"/>
    <property type="match status" value="1"/>
</dbReference>
<dbReference type="RefSeq" id="WP_164043446.1">
    <property type="nucleotide sequence ID" value="NZ_JAAGNZ010000003.1"/>
</dbReference>
<comment type="caution">
    <text evidence="3">The sequence shown here is derived from an EMBL/GenBank/DDBJ whole genome shotgun (WGS) entry which is preliminary data.</text>
</comment>
<dbReference type="EMBL" id="JAAGNZ010000003">
    <property type="protein sequence ID" value="NEU70186.1"/>
    <property type="molecule type" value="Genomic_DNA"/>
</dbReference>
<dbReference type="Proteomes" id="UP000477386">
    <property type="component" value="Unassembled WGS sequence"/>
</dbReference>
<protein>
    <submittedName>
        <fullName evidence="3">Response regulator</fullName>
    </submittedName>
</protein>
<organism evidence="3 4">
    <name type="scientific">Spirosoma agri</name>
    <dbReference type="NCBI Taxonomy" id="1987381"/>
    <lineage>
        <taxon>Bacteria</taxon>
        <taxon>Pseudomonadati</taxon>
        <taxon>Bacteroidota</taxon>
        <taxon>Cytophagia</taxon>
        <taxon>Cytophagales</taxon>
        <taxon>Cytophagaceae</taxon>
        <taxon>Spirosoma</taxon>
    </lineage>
</organism>
<evidence type="ECO:0000313" key="4">
    <source>
        <dbReference type="Proteomes" id="UP000477386"/>
    </source>
</evidence>
<name>A0A6M0IPH7_9BACT</name>
<dbReference type="InterPro" id="IPR001789">
    <property type="entry name" value="Sig_transdc_resp-reg_receiver"/>
</dbReference>
<reference evidence="3 4" key="1">
    <citation type="submission" date="2020-02" db="EMBL/GenBank/DDBJ databases">
        <title>Draft genome sequence of two Spirosoma agri KCTC 52727 and Spirosoma terrae KCTC 52035.</title>
        <authorList>
            <person name="Rojas J."/>
            <person name="Ambika Manirajan B."/>
            <person name="Ratering S."/>
            <person name="Suarez C."/>
            <person name="Schnell S."/>
        </authorList>
    </citation>
    <scope>NUCLEOTIDE SEQUENCE [LARGE SCALE GENOMIC DNA]</scope>
    <source>
        <strain evidence="3 4">KCTC 52727</strain>
    </source>
</reference>
<dbReference type="AlphaFoldDB" id="A0A6M0IPH7"/>
<gene>
    <name evidence="3" type="ORF">GK091_25135</name>
</gene>